<dbReference type="PANTHER" id="PTHR48111:SF22">
    <property type="entry name" value="REGULATOR OF RPOS"/>
    <property type="match status" value="1"/>
</dbReference>
<evidence type="ECO:0008006" key="13">
    <source>
        <dbReference type="Google" id="ProtNLM"/>
    </source>
</evidence>
<gene>
    <name evidence="11" type="ORF">B4099_3545</name>
</gene>
<feature type="domain" description="OmpR/PhoB-type" evidence="10">
    <location>
        <begin position="131"/>
        <end position="229"/>
    </location>
</feature>
<evidence type="ECO:0000259" key="10">
    <source>
        <dbReference type="PROSITE" id="PS51755"/>
    </source>
</evidence>
<dbReference type="EMBL" id="LQYI01000178">
    <property type="protein sequence ID" value="KYC60071.1"/>
    <property type="molecule type" value="Genomic_DNA"/>
</dbReference>
<dbReference type="SUPFAM" id="SSF52172">
    <property type="entry name" value="CheY-like"/>
    <property type="match status" value="1"/>
</dbReference>
<keyword evidence="6" id="KW-0804">Transcription</keyword>
<dbReference type="PROSITE" id="PS51755">
    <property type="entry name" value="OMPR_PHOB"/>
    <property type="match status" value="1"/>
</dbReference>
<dbReference type="InterPro" id="IPR001789">
    <property type="entry name" value="Sig_transdc_resp-reg_receiver"/>
</dbReference>
<dbReference type="Gene3D" id="6.10.250.690">
    <property type="match status" value="1"/>
</dbReference>
<dbReference type="PATRIC" id="fig|1398.25.peg.1894"/>
<dbReference type="PANTHER" id="PTHR48111">
    <property type="entry name" value="REGULATOR OF RPOS"/>
    <property type="match status" value="1"/>
</dbReference>
<dbReference type="GO" id="GO:0005829">
    <property type="term" value="C:cytosol"/>
    <property type="evidence" value="ECO:0007669"/>
    <property type="project" value="TreeGrafter"/>
</dbReference>
<dbReference type="Pfam" id="PF00072">
    <property type="entry name" value="Response_reg"/>
    <property type="match status" value="1"/>
</dbReference>
<dbReference type="Pfam" id="PF00486">
    <property type="entry name" value="Trans_reg_C"/>
    <property type="match status" value="1"/>
</dbReference>
<dbReference type="SMART" id="SM00862">
    <property type="entry name" value="Trans_reg_C"/>
    <property type="match status" value="1"/>
</dbReference>
<dbReference type="Gene3D" id="1.10.10.10">
    <property type="entry name" value="Winged helix-like DNA-binding domain superfamily/Winged helix DNA-binding domain"/>
    <property type="match status" value="1"/>
</dbReference>
<dbReference type="Proteomes" id="UP000075304">
    <property type="component" value="Unassembled WGS sequence"/>
</dbReference>
<accession>A0A150JSK6</accession>
<evidence type="ECO:0000256" key="3">
    <source>
        <dbReference type="ARBA" id="ARBA00023012"/>
    </source>
</evidence>
<evidence type="ECO:0000256" key="8">
    <source>
        <dbReference type="PROSITE-ProRule" id="PRU01091"/>
    </source>
</evidence>
<organism evidence="11 12">
    <name type="scientific">Heyndrickxia coagulans</name>
    <name type="common">Weizmannia coagulans</name>
    <dbReference type="NCBI Taxonomy" id="1398"/>
    <lineage>
        <taxon>Bacteria</taxon>
        <taxon>Bacillati</taxon>
        <taxon>Bacillota</taxon>
        <taxon>Bacilli</taxon>
        <taxon>Bacillales</taxon>
        <taxon>Bacillaceae</taxon>
        <taxon>Heyndrickxia</taxon>
    </lineage>
</organism>
<dbReference type="SMART" id="SM00448">
    <property type="entry name" value="REC"/>
    <property type="match status" value="1"/>
</dbReference>
<dbReference type="GO" id="GO:0006355">
    <property type="term" value="P:regulation of DNA-templated transcription"/>
    <property type="evidence" value="ECO:0007669"/>
    <property type="project" value="InterPro"/>
</dbReference>
<dbReference type="PROSITE" id="PS50110">
    <property type="entry name" value="RESPONSE_REGULATORY"/>
    <property type="match status" value="1"/>
</dbReference>
<sequence>MNMKRILLVEDEKNLARFIELELRHEGYEVKVAYDGREGLQSALEEEWDVILLDLMLPKLNGLEVCRRLRQEKETPVIMITARDSIMDRVSGLDHGADDYIVKPFAIEELLARLRAIFRRMEYSEPKKAALTTYKFRDLVLEKESRLVKKAGKTIELTKREYDLLLTLLENKNIVMTREALLNKVWGYETEVETNVVDVYIRYLRNKIDTEGEDSYIQTVRGTGYVMRE</sequence>
<evidence type="ECO:0000259" key="9">
    <source>
        <dbReference type="PROSITE" id="PS50110"/>
    </source>
</evidence>
<evidence type="ECO:0000313" key="11">
    <source>
        <dbReference type="EMBL" id="KYC60071.1"/>
    </source>
</evidence>
<dbReference type="Gene3D" id="3.40.50.2300">
    <property type="match status" value="1"/>
</dbReference>
<dbReference type="SUPFAM" id="SSF46894">
    <property type="entry name" value="C-terminal effector domain of the bipartite response regulators"/>
    <property type="match status" value="1"/>
</dbReference>
<evidence type="ECO:0000313" key="12">
    <source>
        <dbReference type="Proteomes" id="UP000075304"/>
    </source>
</evidence>
<keyword evidence="5 8" id="KW-0238">DNA-binding</keyword>
<evidence type="ECO:0000256" key="1">
    <source>
        <dbReference type="ARBA" id="ARBA00004496"/>
    </source>
</evidence>
<dbReference type="InterPro" id="IPR016032">
    <property type="entry name" value="Sig_transdc_resp-reg_C-effctor"/>
</dbReference>
<dbReference type="CDD" id="cd00383">
    <property type="entry name" value="trans_reg_C"/>
    <property type="match status" value="1"/>
</dbReference>
<keyword evidence="3" id="KW-0902">Two-component regulatory system</keyword>
<dbReference type="FunFam" id="1.10.10.10:FF:000005">
    <property type="entry name" value="Two-component system response regulator"/>
    <property type="match status" value="1"/>
</dbReference>
<name>A0A150JSK6_HEYCO</name>
<dbReference type="AlphaFoldDB" id="A0A150JSK6"/>
<dbReference type="FunFam" id="3.40.50.2300:FF:000001">
    <property type="entry name" value="DNA-binding response regulator PhoB"/>
    <property type="match status" value="1"/>
</dbReference>
<comment type="subcellular location">
    <subcellularLocation>
        <location evidence="1">Cytoplasm</location>
    </subcellularLocation>
</comment>
<evidence type="ECO:0000256" key="5">
    <source>
        <dbReference type="ARBA" id="ARBA00023125"/>
    </source>
</evidence>
<dbReference type="GO" id="GO:0000156">
    <property type="term" value="F:phosphorelay response regulator activity"/>
    <property type="evidence" value="ECO:0007669"/>
    <property type="project" value="TreeGrafter"/>
</dbReference>
<evidence type="ECO:0000256" key="7">
    <source>
        <dbReference type="PROSITE-ProRule" id="PRU00169"/>
    </source>
</evidence>
<feature type="domain" description="Response regulatory" evidence="9">
    <location>
        <begin position="5"/>
        <end position="118"/>
    </location>
</feature>
<feature type="DNA-binding region" description="OmpR/PhoB-type" evidence="8">
    <location>
        <begin position="131"/>
        <end position="229"/>
    </location>
</feature>
<keyword evidence="2 7" id="KW-0597">Phosphoprotein</keyword>
<dbReference type="GO" id="GO:0032993">
    <property type="term" value="C:protein-DNA complex"/>
    <property type="evidence" value="ECO:0007669"/>
    <property type="project" value="TreeGrafter"/>
</dbReference>
<dbReference type="InterPro" id="IPR001867">
    <property type="entry name" value="OmpR/PhoB-type_DNA-bd"/>
</dbReference>
<feature type="modified residue" description="4-aspartylphosphate" evidence="7">
    <location>
        <position position="54"/>
    </location>
</feature>
<dbReference type="GO" id="GO:0000976">
    <property type="term" value="F:transcription cis-regulatory region binding"/>
    <property type="evidence" value="ECO:0007669"/>
    <property type="project" value="TreeGrafter"/>
</dbReference>
<proteinExistence type="predicted"/>
<keyword evidence="4" id="KW-0805">Transcription regulation</keyword>
<dbReference type="InterPro" id="IPR036388">
    <property type="entry name" value="WH-like_DNA-bd_sf"/>
</dbReference>
<evidence type="ECO:0000256" key="6">
    <source>
        <dbReference type="ARBA" id="ARBA00023163"/>
    </source>
</evidence>
<comment type="caution">
    <text evidence="11">The sequence shown here is derived from an EMBL/GenBank/DDBJ whole genome shotgun (WGS) entry which is preliminary data.</text>
</comment>
<evidence type="ECO:0000256" key="2">
    <source>
        <dbReference type="ARBA" id="ARBA00022553"/>
    </source>
</evidence>
<reference evidence="11 12" key="1">
    <citation type="submission" date="2016-01" db="EMBL/GenBank/DDBJ databases">
        <title>Genome Sequences of Twelve Sporeforming Bacillus Species Isolated from Foods.</title>
        <authorList>
            <person name="Berendsen E.M."/>
            <person name="Wells-Bennik M.H."/>
            <person name="Krawcyk A.O."/>
            <person name="De Jong A."/>
            <person name="Holsappel S."/>
            <person name="Eijlander R.T."/>
            <person name="Kuipers O.P."/>
        </authorList>
    </citation>
    <scope>NUCLEOTIDE SEQUENCE [LARGE SCALE GENOMIC DNA]</scope>
    <source>
        <strain evidence="11 12">B4099</strain>
    </source>
</reference>
<dbReference type="InterPro" id="IPR011006">
    <property type="entry name" value="CheY-like_superfamily"/>
</dbReference>
<dbReference type="InterPro" id="IPR039420">
    <property type="entry name" value="WalR-like"/>
</dbReference>
<evidence type="ECO:0000256" key="4">
    <source>
        <dbReference type="ARBA" id="ARBA00023015"/>
    </source>
</evidence>
<protein>
    <recommendedName>
        <fullName evidence="13">OmpR-like protein</fullName>
    </recommendedName>
</protein>